<dbReference type="Proteomes" id="UP000825799">
    <property type="component" value="Chromosome"/>
</dbReference>
<evidence type="ECO:0000256" key="1">
    <source>
        <dbReference type="SAM" id="MobiDB-lite"/>
    </source>
</evidence>
<protein>
    <submittedName>
        <fullName evidence="3">Winged helix-turn-helix domain-containing protein</fullName>
    </submittedName>
</protein>
<dbReference type="EMBL" id="CP080590">
    <property type="protein sequence ID" value="QYO77310.1"/>
    <property type="molecule type" value="Genomic_DNA"/>
</dbReference>
<gene>
    <name evidence="3" type="ORF">K1X15_01625</name>
</gene>
<keyword evidence="4" id="KW-1185">Reference proteome</keyword>
<accession>A0ABX8WGF2</accession>
<organism evidence="3 4">
    <name type="scientific">Devosia salina</name>
    <dbReference type="NCBI Taxonomy" id="2860336"/>
    <lineage>
        <taxon>Bacteria</taxon>
        <taxon>Pseudomonadati</taxon>
        <taxon>Pseudomonadota</taxon>
        <taxon>Alphaproteobacteria</taxon>
        <taxon>Hyphomicrobiales</taxon>
        <taxon>Devosiaceae</taxon>
        <taxon>Devosia</taxon>
    </lineage>
</organism>
<dbReference type="InterPro" id="IPR025745">
    <property type="entry name" value="Mrr-like_N_dom"/>
</dbReference>
<proteinExistence type="predicted"/>
<sequence length="153" mass="17466">MMPVVRISDATWDRLKRYARPLEDTPDDVIRTALDALDKTLGKTPPKPIRAAPKPRGKKTPQREFRNPLMRVLLDLGGAAFSKDIRDRMEPEVRSMLGAADLAPVSSGDPRWWNAVCWERNDLKKEGLMRSDSDRGIWELSEDGLREARRLSE</sequence>
<name>A0ABX8WGF2_9HYPH</name>
<evidence type="ECO:0000259" key="2">
    <source>
        <dbReference type="Pfam" id="PF14338"/>
    </source>
</evidence>
<dbReference type="Pfam" id="PF14338">
    <property type="entry name" value="Mrr_N"/>
    <property type="match status" value="1"/>
</dbReference>
<evidence type="ECO:0000313" key="4">
    <source>
        <dbReference type="Proteomes" id="UP000825799"/>
    </source>
</evidence>
<reference evidence="3 4" key="1">
    <citation type="submission" date="2021-08" db="EMBL/GenBank/DDBJ databases">
        <title>Devosia salina sp. nov., isolated from the South China Sea sediment.</title>
        <authorList>
            <person name="Zhou Z."/>
        </authorList>
    </citation>
    <scope>NUCLEOTIDE SEQUENCE [LARGE SCALE GENOMIC DNA]</scope>
    <source>
        <strain evidence="3 4">SCS-3</strain>
    </source>
</reference>
<feature type="region of interest" description="Disordered" evidence="1">
    <location>
        <begin position="38"/>
        <end position="63"/>
    </location>
</feature>
<feature type="domain" description="Restriction system protein Mrr-like N-terminal" evidence="2">
    <location>
        <begin position="64"/>
        <end position="146"/>
    </location>
</feature>
<evidence type="ECO:0000313" key="3">
    <source>
        <dbReference type="EMBL" id="QYO77310.1"/>
    </source>
</evidence>